<organism evidence="1">
    <name type="scientific">Rhizophora mucronata</name>
    <name type="common">Asiatic mangrove</name>
    <dbReference type="NCBI Taxonomy" id="61149"/>
    <lineage>
        <taxon>Eukaryota</taxon>
        <taxon>Viridiplantae</taxon>
        <taxon>Streptophyta</taxon>
        <taxon>Embryophyta</taxon>
        <taxon>Tracheophyta</taxon>
        <taxon>Spermatophyta</taxon>
        <taxon>Magnoliopsida</taxon>
        <taxon>eudicotyledons</taxon>
        <taxon>Gunneridae</taxon>
        <taxon>Pentapetalae</taxon>
        <taxon>rosids</taxon>
        <taxon>fabids</taxon>
        <taxon>Malpighiales</taxon>
        <taxon>Rhizophoraceae</taxon>
        <taxon>Rhizophora</taxon>
    </lineage>
</organism>
<dbReference type="EMBL" id="GGEC01005535">
    <property type="protein sequence ID" value="MBW86018.1"/>
    <property type="molecule type" value="Transcribed_RNA"/>
</dbReference>
<accession>A0A2P2IXR4</accession>
<reference evidence="1" key="1">
    <citation type="submission" date="2018-02" db="EMBL/GenBank/DDBJ databases">
        <title>Rhizophora mucronata_Transcriptome.</title>
        <authorList>
            <person name="Meera S.P."/>
            <person name="Sreeshan A."/>
            <person name="Augustine A."/>
        </authorList>
    </citation>
    <scope>NUCLEOTIDE SEQUENCE</scope>
    <source>
        <tissue evidence="1">Leaf</tissue>
    </source>
</reference>
<proteinExistence type="predicted"/>
<name>A0A2P2IXR4_RHIMU</name>
<sequence>MIPETVLHYTVTNSNYNSYITQRWTKYSNHPYSETETSTKVVVGFCQDATEAL</sequence>
<protein>
    <submittedName>
        <fullName evidence="1">Uncharacterized protein</fullName>
    </submittedName>
</protein>
<evidence type="ECO:0000313" key="1">
    <source>
        <dbReference type="EMBL" id="MBW86018.1"/>
    </source>
</evidence>
<dbReference type="AlphaFoldDB" id="A0A2P2IXR4"/>